<evidence type="ECO:0000313" key="2">
    <source>
        <dbReference type="Proteomes" id="UP000309138"/>
    </source>
</evidence>
<accession>A0A4U1L9N0</accession>
<organism evidence="1 2">
    <name type="scientific">Sphingomonas baiyangensis</name>
    <dbReference type="NCBI Taxonomy" id="2572576"/>
    <lineage>
        <taxon>Bacteria</taxon>
        <taxon>Pseudomonadati</taxon>
        <taxon>Pseudomonadota</taxon>
        <taxon>Alphaproteobacteria</taxon>
        <taxon>Sphingomonadales</taxon>
        <taxon>Sphingomonadaceae</taxon>
        <taxon>Sphingomonas</taxon>
    </lineage>
</organism>
<gene>
    <name evidence="1" type="ORF">FBR43_01455</name>
</gene>
<dbReference type="AlphaFoldDB" id="A0A4U1L9N0"/>
<dbReference type="EMBL" id="SWKR01000001">
    <property type="protein sequence ID" value="TKD53036.1"/>
    <property type="molecule type" value="Genomic_DNA"/>
</dbReference>
<dbReference type="RefSeq" id="WP_136941456.1">
    <property type="nucleotide sequence ID" value="NZ_SWKR01000001.1"/>
</dbReference>
<proteinExistence type="predicted"/>
<keyword evidence="2" id="KW-1185">Reference proteome</keyword>
<comment type="caution">
    <text evidence="1">The sequence shown here is derived from an EMBL/GenBank/DDBJ whole genome shotgun (WGS) entry which is preliminary data.</text>
</comment>
<dbReference type="Proteomes" id="UP000309138">
    <property type="component" value="Unassembled WGS sequence"/>
</dbReference>
<protein>
    <submittedName>
        <fullName evidence="1">Uncharacterized protein</fullName>
    </submittedName>
</protein>
<reference evidence="1 2" key="1">
    <citation type="submission" date="2019-04" db="EMBL/GenBank/DDBJ databases">
        <authorList>
            <person name="Yang Y."/>
            <person name="Wei D."/>
        </authorList>
    </citation>
    <scope>NUCLEOTIDE SEQUENCE [LARGE SCALE GENOMIC DNA]</scope>
    <source>
        <strain evidence="1 2">L-1-4w-11</strain>
    </source>
</reference>
<evidence type="ECO:0000313" key="1">
    <source>
        <dbReference type="EMBL" id="TKD53036.1"/>
    </source>
</evidence>
<name>A0A4U1L9N0_9SPHN</name>
<sequence length="83" mass="8522">MFRVLRTTMLIVLPALMLGVPAGFALGGFATGDAAPSYTVAGYMPPDAGAELASASAADAIRPADTAYSPEDRYVQAASSFSY</sequence>